<name>A0ABD1Z6Z2_9MARC</name>
<evidence type="ECO:0000313" key="2">
    <source>
        <dbReference type="Proteomes" id="UP001605036"/>
    </source>
</evidence>
<dbReference type="AlphaFoldDB" id="A0ABD1Z6Z2"/>
<accession>A0ABD1Z6Z2</accession>
<keyword evidence="2" id="KW-1185">Reference proteome</keyword>
<reference evidence="1 2" key="1">
    <citation type="submission" date="2024-09" db="EMBL/GenBank/DDBJ databases">
        <title>Chromosome-scale assembly of Riccia fluitans.</title>
        <authorList>
            <person name="Paukszto L."/>
            <person name="Sawicki J."/>
            <person name="Karawczyk K."/>
            <person name="Piernik-Szablinska J."/>
            <person name="Szczecinska M."/>
            <person name="Mazdziarz M."/>
        </authorList>
    </citation>
    <scope>NUCLEOTIDE SEQUENCE [LARGE SCALE GENOMIC DNA]</scope>
    <source>
        <strain evidence="1">Rf_01</strain>
        <tissue evidence="1">Aerial parts of the thallus</tissue>
    </source>
</reference>
<gene>
    <name evidence="1" type="ORF">R1flu_010074</name>
</gene>
<dbReference type="EMBL" id="JBHFFA010000002">
    <property type="protein sequence ID" value="KAL2642487.1"/>
    <property type="molecule type" value="Genomic_DNA"/>
</dbReference>
<organism evidence="1 2">
    <name type="scientific">Riccia fluitans</name>
    <dbReference type="NCBI Taxonomy" id="41844"/>
    <lineage>
        <taxon>Eukaryota</taxon>
        <taxon>Viridiplantae</taxon>
        <taxon>Streptophyta</taxon>
        <taxon>Embryophyta</taxon>
        <taxon>Marchantiophyta</taxon>
        <taxon>Marchantiopsida</taxon>
        <taxon>Marchantiidae</taxon>
        <taxon>Marchantiales</taxon>
        <taxon>Ricciaceae</taxon>
        <taxon>Riccia</taxon>
    </lineage>
</organism>
<sequence length="114" mass="12421">MADFKILAEDTIVDGTETPTKGTADDEFEDSAKEIIVDDFKIPTDGIIVSEFEIPTKGITVVDFEVFTKRMIVGIKGNISEEILKVGGDDVVLADCLDIYSEFGGLQFQLVGVK</sequence>
<proteinExistence type="predicted"/>
<comment type="caution">
    <text evidence="1">The sequence shown here is derived from an EMBL/GenBank/DDBJ whole genome shotgun (WGS) entry which is preliminary data.</text>
</comment>
<evidence type="ECO:0000313" key="1">
    <source>
        <dbReference type="EMBL" id="KAL2642487.1"/>
    </source>
</evidence>
<dbReference type="Proteomes" id="UP001605036">
    <property type="component" value="Unassembled WGS sequence"/>
</dbReference>
<protein>
    <recommendedName>
        <fullName evidence="3">Phage protein</fullName>
    </recommendedName>
</protein>
<evidence type="ECO:0008006" key="3">
    <source>
        <dbReference type="Google" id="ProtNLM"/>
    </source>
</evidence>